<evidence type="ECO:0000313" key="2">
    <source>
        <dbReference type="Proteomes" id="UP000663845"/>
    </source>
</evidence>
<evidence type="ECO:0000313" key="1">
    <source>
        <dbReference type="EMBL" id="CAF1510843.1"/>
    </source>
</evidence>
<proteinExistence type="predicted"/>
<protein>
    <submittedName>
        <fullName evidence="1">Uncharacterized protein</fullName>
    </submittedName>
</protein>
<comment type="caution">
    <text evidence="1">The sequence shown here is derived from an EMBL/GenBank/DDBJ whole genome shotgun (WGS) entry which is preliminary data.</text>
</comment>
<accession>A0A815TUK4</accession>
<sequence>MRERSDVICLHGRHHISSSVLNASCLSMNDNTDVTLGIILLPNDITMENILESSISSYIPEDTKQFFTVNALNLVKAIKGVFRCVSGKGNDTCFRVTATCVATNYHVTQLILTPRPYDIPMFIDEMNVDSSFNIIKSYFTSVDSEQSKYPTVEKYKYNDSEKTFTIDNQCILSNECLLNGSSGGPVLLYGFQTSSAIDRNGNEWTFVEYSAIHFGGKYVCLR</sequence>
<organism evidence="1 2">
    <name type="scientific">Adineta steineri</name>
    <dbReference type="NCBI Taxonomy" id="433720"/>
    <lineage>
        <taxon>Eukaryota</taxon>
        <taxon>Metazoa</taxon>
        <taxon>Spiralia</taxon>
        <taxon>Gnathifera</taxon>
        <taxon>Rotifera</taxon>
        <taxon>Eurotatoria</taxon>
        <taxon>Bdelloidea</taxon>
        <taxon>Adinetida</taxon>
        <taxon>Adinetidae</taxon>
        <taxon>Adineta</taxon>
    </lineage>
</organism>
<dbReference type="EMBL" id="CAJNOG010002583">
    <property type="protein sequence ID" value="CAF1510843.1"/>
    <property type="molecule type" value="Genomic_DNA"/>
</dbReference>
<reference evidence="1" key="1">
    <citation type="submission" date="2021-02" db="EMBL/GenBank/DDBJ databases">
        <authorList>
            <person name="Nowell W R."/>
        </authorList>
    </citation>
    <scope>NUCLEOTIDE SEQUENCE</scope>
</reference>
<dbReference type="Proteomes" id="UP000663845">
    <property type="component" value="Unassembled WGS sequence"/>
</dbReference>
<gene>
    <name evidence="1" type="ORF">JYZ213_LOCUS44023</name>
</gene>
<name>A0A815TUK4_9BILA</name>
<dbReference type="AlphaFoldDB" id="A0A815TUK4"/>